<feature type="transmembrane region" description="Helical" evidence="5">
    <location>
        <begin position="412"/>
        <end position="436"/>
    </location>
</feature>
<dbReference type="OMA" id="PTMWWLA"/>
<dbReference type="OrthoDB" id="410267at2759"/>
<feature type="transmembrane region" description="Helical" evidence="5">
    <location>
        <begin position="12"/>
        <end position="31"/>
    </location>
</feature>
<organism evidence="6 7">
    <name type="scientific">Rhodotorula graminis (strain WP1)</name>
    <dbReference type="NCBI Taxonomy" id="578459"/>
    <lineage>
        <taxon>Eukaryota</taxon>
        <taxon>Fungi</taxon>
        <taxon>Dikarya</taxon>
        <taxon>Basidiomycota</taxon>
        <taxon>Pucciniomycotina</taxon>
        <taxon>Microbotryomycetes</taxon>
        <taxon>Sporidiobolales</taxon>
        <taxon>Sporidiobolaceae</taxon>
        <taxon>Rhodotorula</taxon>
    </lineage>
</organism>
<evidence type="ECO:0000256" key="5">
    <source>
        <dbReference type="SAM" id="Phobius"/>
    </source>
</evidence>
<dbReference type="Proteomes" id="UP000053890">
    <property type="component" value="Unassembled WGS sequence"/>
</dbReference>
<name>A0A194S7D2_RHOGW</name>
<dbReference type="GO" id="GO:0000329">
    <property type="term" value="C:fungal-type vacuole membrane"/>
    <property type="evidence" value="ECO:0007669"/>
    <property type="project" value="TreeGrafter"/>
</dbReference>
<evidence type="ECO:0000313" key="7">
    <source>
        <dbReference type="Proteomes" id="UP000053890"/>
    </source>
</evidence>
<feature type="transmembrane region" description="Helical" evidence="5">
    <location>
        <begin position="78"/>
        <end position="96"/>
    </location>
</feature>
<dbReference type="PANTHER" id="PTHR21576:SF158">
    <property type="entry name" value="RIBOSOMAL RNA-PROCESSING PROTEIN 12-LIKE CONSERVED DOMAIN-CONTAINING PROTEIN"/>
    <property type="match status" value="1"/>
</dbReference>
<feature type="transmembrane region" description="Helical" evidence="5">
    <location>
        <begin position="51"/>
        <end position="71"/>
    </location>
</feature>
<keyword evidence="4 5" id="KW-0472">Membrane</keyword>
<accession>A0A194S7D2</accession>
<dbReference type="InterPro" id="IPR011701">
    <property type="entry name" value="MFS"/>
</dbReference>
<evidence type="ECO:0000256" key="3">
    <source>
        <dbReference type="ARBA" id="ARBA00022989"/>
    </source>
</evidence>
<evidence type="ECO:0000256" key="4">
    <source>
        <dbReference type="ARBA" id="ARBA00023136"/>
    </source>
</evidence>
<feature type="transmembrane region" description="Helical" evidence="5">
    <location>
        <begin position="448"/>
        <end position="470"/>
    </location>
</feature>
<dbReference type="GO" id="GO:0022857">
    <property type="term" value="F:transmembrane transporter activity"/>
    <property type="evidence" value="ECO:0007669"/>
    <property type="project" value="InterPro"/>
</dbReference>
<feature type="transmembrane region" description="Helical" evidence="5">
    <location>
        <begin position="154"/>
        <end position="178"/>
    </location>
</feature>
<evidence type="ECO:0000256" key="2">
    <source>
        <dbReference type="ARBA" id="ARBA00022692"/>
    </source>
</evidence>
<feature type="transmembrane region" description="Helical" evidence="5">
    <location>
        <begin position="387"/>
        <end position="406"/>
    </location>
</feature>
<evidence type="ECO:0000313" key="6">
    <source>
        <dbReference type="EMBL" id="KPV76454.1"/>
    </source>
</evidence>
<dbReference type="RefSeq" id="XP_018272503.1">
    <property type="nucleotide sequence ID" value="XM_018416348.1"/>
</dbReference>
<dbReference type="GeneID" id="28976796"/>
<evidence type="ECO:0008006" key="8">
    <source>
        <dbReference type="Google" id="ProtNLM"/>
    </source>
</evidence>
<dbReference type="PANTHER" id="PTHR21576">
    <property type="entry name" value="UNCHARACTERIZED NODULIN-LIKE PROTEIN"/>
    <property type="match status" value="1"/>
</dbReference>
<dbReference type="Pfam" id="PF07690">
    <property type="entry name" value="MFS_1"/>
    <property type="match status" value="1"/>
</dbReference>
<dbReference type="Gene3D" id="1.20.1250.20">
    <property type="entry name" value="MFS general substrate transporter like domains"/>
    <property type="match status" value="1"/>
</dbReference>
<dbReference type="AlphaFoldDB" id="A0A194S7D2"/>
<feature type="transmembrane region" description="Helical" evidence="5">
    <location>
        <begin position="116"/>
        <end position="142"/>
    </location>
</feature>
<feature type="transmembrane region" description="Helical" evidence="5">
    <location>
        <begin position="190"/>
        <end position="212"/>
    </location>
</feature>
<reference evidence="6 7" key="1">
    <citation type="journal article" date="2015" name="Front. Microbiol.">
        <title>Genome sequence of the plant growth promoting endophytic yeast Rhodotorula graminis WP1.</title>
        <authorList>
            <person name="Firrincieli A."/>
            <person name="Otillar R."/>
            <person name="Salamov A."/>
            <person name="Schmutz J."/>
            <person name="Khan Z."/>
            <person name="Redman R.S."/>
            <person name="Fleck N.D."/>
            <person name="Lindquist E."/>
            <person name="Grigoriev I.V."/>
            <person name="Doty S.L."/>
        </authorList>
    </citation>
    <scope>NUCLEOTIDE SEQUENCE [LARGE SCALE GENOMIC DNA]</scope>
    <source>
        <strain evidence="6 7">WP1</strain>
    </source>
</reference>
<keyword evidence="2 5" id="KW-0812">Transmembrane</keyword>
<dbReference type="EMBL" id="KQ474076">
    <property type="protein sequence ID" value="KPV76454.1"/>
    <property type="molecule type" value="Genomic_DNA"/>
</dbReference>
<dbReference type="SUPFAM" id="SSF103473">
    <property type="entry name" value="MFS general substrate transporter"/>
    <property type="match status" value="1"/>
</dbReference>
<keyword evidence="3 5" id="KW-1133">Transmembrane helix</keyword>
<evidence type="ECO:0000256" key="1">
    <source>
        <dbReference type="ARBA" id="ARBA00004141"/>
    </source>
</evidence>
<gene>
    <name evidence="6" type="ORF">RHOBADRAFT_52461</name>
</gene>
<feature type="transmembrane region" description="Helical" evidence="5">
    <location>
        <begin position="490"/>
        <end position="512"/>
    </location>
</feature>
<keyword evidence="7" id="KW-1185">Reference proteome</keyword>
<comment type="subcellular location">
    <subcellularLocation>
        <location evidence="1">Membrane</location>
        <topology evidence="1">Multi-pass membrane protein</topology>
    </subcellularLocation>
</comment>
<protein>
    <recommendedName>
        <fullName evidence="8">Nodulin-like domain-containing protein</fullName>
    </recommendedName>
</protein>
<sequence length="523" mass="54577">MQPRPARTHHRVLSGAAALANCLTAGAPFVFALFSPQLQSALQVTASKVNLIASSAILGEYALAAYFGSLADRRGPGAVSFVSAALFATGFSGLVWRYKLALSRELEGAPPHDAEWVVVASCWFFVGCGTAASYFAGIISLAKSTPARHSGLAIGVPCAVFGLSPLFLSSVASFFTTASSVDGRRDMLDVAKYLTCIGVLLTFVNLVGGFLIQELPWEENLDKPFVDVVEPFGDGDDECGVDQYGPDSGFDSSATRPVGADQVPTERTALLGASTAPSSSVTTPSGSLRALVSSSSFWLLGAVVLLATGPCEMYMASLGSVVSSLSRSPALHAAAPISALALRKRHIAVISVVNTLWRLVVGGASDYLAAAGPDKDRQPAWRRQVRLVFVAVACVGLAAAYGWGATGLATPAGLWVITFVTAVAYGTIFTLTPALVRTRWSPADFGRNWGLLTWFSAVGALVFTPLFGVLRDLATDGTGEGSSCTSTRCYRPIFALSAVSATLATALVGLLATRWARRTGASA</sequence>
<dbReference type="InterPro" id="IPR036259">
    <property type="entry name" value="MFS_trans_sf"/>
</dbReference>
<proteinExistence type="predicted"/>